<evidence type="ECO:0000256" key="5">
    <source>
        <dbReference type="SAM" id="Phobius"/>
    </source>
</evidence>
<keyword evidence="3 5" id="KW-1133">Transmembrane helix</keyword>
<feature type="transmembrane region" description="Helical" evidence="5">
    <location>
        <begin position="73"/>
        <end position="92"/>
    </location>
</feature>
<dbReference type="AlphaFoldDB" id="A0AAN7HHQ9"/>
<accession>A0AAN7HHQ9</accession>
<dbReference type="PANTHER" id="PTHR39608">
    <property type="entry name" value="INTEGRAL MEMBRANE PROTEIN (AFU_ORTHOLOGUE AFUA_5G08640)"/>
    <property type="match status" value="1"/>
</dbReference>
<dbReference type="GO" id="GO:0016020">
    <property type="term" value="C:membrane"/>
    <property type="evidence" value="ECO:0007669"/>
    <property type="project" value="UniProtKB-SubCell"/>
</dbReference>
<dbReference type="InterPro" id="IPR008253">
    <property type="entry name" value="Marvel"/>
</dbReference>
<proteinExistence type="predicted"/>
<evidence type="ECO:0000256" key="1">
    <source>
        <dbReference type="ARBA" id="ARBA00004141"/>
    </source>
</evidence>
<feature type="transmembrane region" description="Helical" evidence="5">
    <location>
        <begin position="12"/>
        <end position="32"/>
    </location>
</feature>
<evidence type="ECO:0000313" key="7">
    <source>
        <dbReference type="EMBL" id="KAK4245987.1"/>
    </source>
</evidence>
<evidence type="ECO:0000313" key="8">
    <source>
        <dbReference type="Proteomes" id="UP001303647"/>
    </source>
</evidence>
<reference evidence="7" key="1">
    <citation type="journal article" date="2023" name="Mol. Phylogenet. Evol.">
        <title>Genome-scale phylogeny and comparative genomics of the fungal order Sordariales.</title>
        <authorList>
            <person name="Hensen N."/>
            <person name="Bonometti L."/>
            <person name="Westerberg I."/>
            <person name="Brannstrom I.O."/>
            <person name="Guillou S."/>
            <person name="Cros-Aarteil S."/>
            <person name="Calhoun S."/>
            <person name="Haridas S."/>
            <person name="Kuo A."/>
            <person name="Mondo S."/>
            <person name="Pangilinan J."/>
            <person name="Riley R."/>
            <person name="LaButti K."/>
            <person name="Andreopoulos B."/>
            <person name="Lipzen A."/>
            <person name="Chen C."/>
            <person name="Yan M."/>
            <person name="Daum C."/>
            <person name="Ng V."/>
            <person name="Clum A."/>
            <person name="Steindorff A."/>
            <person name="Ohm R.A."/>
            <person name="Martin F."/>
            <person name="Silar P."/>
            <person name="Natvig D.O."/>
            <person name="Lalanne C."/>
            <person name="Gautier V."/>
            <person name="Ament-Velasquez S.L."/>
            <person name="Kruys A."/>
            <person name="Hutchinson M.I."/>
            <person name="Powell A.J."/>
            <person name="Barry K."/>
            <person name="Miller A.N."/>
            <person name="Grigoriev I.V."/>
            <person name="Debuchy R."/>
            <person name="Gladieux P."/>
            <person name="Hiltunen Thoren M."/>
            <person name="Johannesson H."/>
        </authorList>
    </citation>
    <scope>NUCLEOTIDE SEQUENCE</scope>
    <source>
        <strain evidence="7">CBS 359.72</strain>
    </source>
</reference>
<organism evidence="7 8">
    <name type="scientific">Corynascus novoguineensis</name>
    <dbReference type="NCBI Taxonomy" id="1126955"/>
    <lineage>
        <taxon>Eukaryota</taxon>
        <taxon>Fungi</taxon>
        <taxon>Dikarya</taxon>
        <taxon>Ascomycota</taxon>
        <taxon>Pezizomycotina</taxon>
        <taxon>Sordariomycetes</taxon>
        <taxon>Sordariomycetidae</taxon>
        <taxon>Sordariales</taxon>
        <taxon>Chaetomiaceae</taxon>
        <taxon>Corynascus</taxon>
    </lineage>
</organism>
<feature type="transmembrane region" description="Helical" evidence="5">
    <location>
        <begin position="139"/>
        <end position="160"/>
    </location>
</feature>
<comment type="subcellular location">
    <subcellularLocation>
        <location evidence="1">Membrane</location>
        <topology evidence="1">Multi-pass membrane protein</topology>
    </subcellularLocation>
</comment>
<keyword evidence="2 5" id="KW-0812">Transmembrane</keyword>
<dbReference type="EMBL" id="MU857685">
    <property type="protein sequence ID" value="KAK4245987.1"/>
    <property type="molecule type" value="Genomic_DNA"/>
</dbReference>
<evidence type="ECO:0000256" key="3">
    <source>
        <dbReference type="ARBA" id="ARBA00022989"/>
    </source>
</evidence>
<dbReference type="Proteomes" id="UP001303647">
    <property type="component" value="Unassembled WGS sequence"/>
</dbReference>
<feature type="transmembrane region" description="Helical" evidence="5">
    <location>
        <begin position="44"/>
        <end position="67"/>
    </location>
</feature>
<name>A0AAN7HHQ9_9PEZI</name>
<feature type="domain" description="MARVEL" evidence="6">
    <location>
        <begin position="9"/>
        <end position="155"/>
    </location>
</feature>
<dbReference type="Pfam" id="PF01284">
    <property type="entry name" value="MARVEL"/>
    <property type="match status" value="1"/>
</dbReference>
<gene>
    <name evidence="7" type="ORF">C7999DRAFT_42523</name>
</gene>
<evidence type="ECO:0000256" key="2">
    <source>
        <dbReference type="ARBA" id="ARBA00022692"/>
    </source>
</evidence>
<reference evidence="7" key="2">
    <citation type="submission" date="2023-05" db="EMBL/GenBank/DDBJ databases">
        <authorList>
            <consortium name="Lawrence Berkeley National Laboratory"/>
            <person name="Steindorff A."/>
            <person name="Hensen N."/>
            <person name="Bonometti L."/>
            <person name="Westerberg I."/>
            <person name="Brannstrom I.O."/>
            <person name="Guillou S."/>
            <person name="Cros-Aarteil S."/>
            <person name="Calhoun S."/>
            <person name="Haridas S."/>
            <person name="Kuo A."/>
            <person name="Mondo S."/>
            <person name="Pangilinan J."/>
            <person name="Riley R."/>
            <person name="Labutti K."/>
            <person name="Andreopoulos B."/>
            <person name="Lipzen A."/>
            <person name="Chen C."/>
            <person name="Yanf M."/>
            <person name="Daum C."/>
            <person name="Ng V."/>
            <person name="Clum A."/>
            <person name="Ohm R."/>
            <person name="Martin F."/>
            <person name="Silar P."/>
            <person name="Natvig D."/>
            <person name="Lalanne C."/>
            <person name="Gautier V."/>
            <person name="Ament-Velasquez S.L."/>
            <person name="Kruys A."/>
            <person name="Hutchinson M.I."/>
            <person name="Powell A.J."/>
            <person name="Barry K."/>
            <person name="Miller A.N."/>
            <person name="Grigoriev I.V."/>
            <person name="Debuchy R."/>
            <person name="Gladieux P."/>
            <person name="Thoren M.H."/>
            <person name="Johannesson H."/>
        </authorList>
    </citation>
    <scope>NUCLEOTIDE SEQUENCE</scope>
    <source>
        <strain evidence="7">CBS 359.72</strain>
    </source>
</reference>
<evidence type="ECO:0000256" key="4">
    <source>
        <dbReference type="ARBA" id="ARBA00023136"/>
    </source>
</evidence>
<sequence length="195" mass="21132">MGAASRVTLVAVRVWQIICAVVVLAILARFVHSVADAGVASDGRIIYGIVVASLTILFSIIFVAPFMYSFRAFPADLALFVMWLVLFSLLATRTGTHTCSSRWFTNYWGYYWGGWWWRRPFIGSPVRFVRSGCGSWRTVLAFSFMAIVAFLISGILTSQIGGPMYNGGAPGNYPSGPAPAVAPGANTTAQPGTYV</sequence>
<comment type="caution">
    <text evidence="7">The sequence shown here is derived from an EMBL/GenBank/DDBJ whole genome shotgun (WGS) entry which is preliminary data.</text>
</comment>
<dbReference type="PANTHER" id="PTHR39608:SF1">
    <property type="entry name" value="INTEGRAL MEMBRANE PROTEIN (AFU_ORTHOLOGUE AFUA_5G08640)"/>
    <property type="match status" value="1"/>
</dbReference>
<evidence type="ECO:0000259" key="6">
    <source>
        <dbReference type="Pfam" id="PF01284"/>
    </source>
</evidence>
<protein>
    <recommendedName>
        <fullName evidence="6">MARVEL domain-containing protein</fullName>
    </recommendedName>
</protein>
<keyword evidence="8" id="KW-1185">Reference proteome</keyword>
<keyword evidence="4 5" id="KW-0472">Membrane</keyword>